<gene>
    <name evidence="11" type="ORF">M0R45_031081</name>
</gene>
<keyword evidence="4 5" id="KW-0371">Homeobox</keyword>
<comment type="subcellular location">
    <subcellularLocation>
        <location evidence="1 4 5">Nucleus</location>
    </subcellularLocation>
</comment>
<dbReference type="EMBL" id="JBEDUW010000006">
    <property type="protein sequence ID" value="KAK9922625.1"/>
    <property type="molecule type" value="Genomic_DNA"/>
</dbReference>
<feature type="region of interest" description="Disordered" evidence="7">
    <location>
        <begin position="127"/>
        <end position="169"/>
    </location>
</feature>
<dbReference type="InterPro" id="IPR028942">
    <property type="entry name" value="WHIM1_dom"/>
</dbReference>
<feature type="DNA-binding region" description="Homeobox" evidence="4">
    <location>
        <begin position="72"/>
        <end position="131"/>
    </location>
</feature>
<keyword evidence="3 4" id="KW-0539">Nucleus</keyword>
<dbReference type="PANTHER" id="PTHR36968:SF5">
    <property type="entry name" value="HOMEOBOX-DDT DOMAIN PROTEIN RLT2"/>
    <property type="match status" value="1"/>
</dbReference>
<keyword evidence="6" id="KW-0175">Coiled coil</keyword>
<feature type="compositionally biased region" description="Basic residues" evidence="7">
    <location>
        <begin position="1592"/>
        <end position="1605"/>
    </location>
</feature>
<dbReference type="SMART" id="SM00389">
    <property type="entry name" value="HOX"/>
    <property type="match status" value="1"/>
</dbReference>
<evidence type="ECO:0000313" key="12">
    <source>
        <dbReference type="Proteomes" id="UP001457282"/>
    </source>
</evidence>
<dbReference type="Pfam" id="PF00046">
    <property type="entry name" value="Homeodomain"/>
    <property type="match status" value="1"/>
</dbReference>
<dbReference type="InterPro" id="IPR007759">
    <property type="entry name" value="Asxl_HARE-HTH"/>
</dbReference>
<evidence type="ECO:0008006" key="13">
    <source>
        <dbReference type="Google" id="ProtNLM"/>
    </source>
</evidence>
<evidence type="ECO:0000256" key="1">
    <source>
        <dbReference type="ARBA" id="ARBA00004123"/>
    </source>
</evidence>
<name>A0AAW1WCJ4_RUBAR</name>
<evidence type="ECO:0000259" key="9">
    <source>
        <dbReference type="PROSITE" id="PS50827"/>
    </source>
</evidence>
<keyword evidence="4 5" id="KW-0238">DNA-binding</keyword>
<protein>
    <recommendedName>
        <fullName evidence="13">Homeobox-DDT domain protein RLT2</fullName>
    </recommendedName>
</protein>
<dbReference type="InterPro" id="IPR028941">
    <property type="entry name" value="WHIM2_dom"/>
</dbReference>
<accession>A0AAW1WCJ4</accession>
<evidence type="ECO:0000256" key="4">
    <source>
        <dbReference type="PROSITE-ProRule" id="PRU00108"/>
    </source>
</evidence>
<evidence type="ECO:0000313" key="11">
    <source>
        <dbReference type="EMBL" id="KAK9922625.1"/>
    </source>
</evidence>
<dbReference type="GO" id="GO:0003677">
    <property type="term" value="F:DNA binding"/>
    <property type="evidence" value="ECO:0007669"/>
    <property type="project" value="UniProtKB-UniRule"/>
</dbReference>
<evidence type="ECO:0000256" key="2">
    <source>
        <dbReference type="ARBA" id="ARBA00023163"/>
    </source>
</evidence>
<feature type="compositionally biased region" description="Acidic residues" evidence="7">
    <location>
        <begin position="1752"/>
        <end position="1773"/>
    </location>
</feature>
<evidence type="ECO:0000259" key="8">
    <source>
        <dbReference type="PROSITE" id="PS50071"/>
    </source>
</evidence>
<dbReference type="Gene3D" id="1.10.10.60">
    <property type="entry name" value="Homeodomain-like"/>
    <property type="match status" value="1"/>
</dbReference>
<dbReference type="InterPro" id="IPR001356">
    <property type="entry name" value="HD"/>
</dbReference>
<organism evidence="11 12">
    <name type="scientific">Rubus argutus</name>
    <name type="common">Southern blackberry</name>
    <dbReference type="NCBI Taxonomy" id="59490"/>
    <lineage>
        <taxon>Eukaryota</taxon>
        <taxon>Viridiplantae</taxon>
        <taxon>Streptophyta</taxon>
        <taxon>Embryophyta</taxon>
        <taxon>Tracheophyta</taxon>
        <taxon>Spermatophyta</taxon>
        <taxon>Magnoliopsida</taxon>
        <taxon>eudicotyledons</taxon>
        <taxon>Gunneridae</taxon>
        <taxon>Pentapetalae</taxon>
        <taxon>rosids</taxon>
        <taxon>fabids</taxon>
        <taxon>Rosales</taxon>
        <taxon>Rosaceae</taxon>
        <taxon>Rosoideae</taxon>
        <taxon>Rosoideae incertae sedis</taxon>
        <taxon>Rubus</taxon>
    </lineage>
</organism>
<feature type="region of interest" description="Disordered" evidence="7">
    <location>
        <begin position="1688"/>
        <end position="1819"/>
    </location>
</feature>
<feature type="domain" description="HTH HARE-type" evidence="10">
    <location>
        <begin position="777"/>
        <end position="846"/>
    </location>
</feature>
<feature type="compositionally biased region" description="Polar residues" evidence="7">
    <location>
        <begin position="1800"/>
        <end position="1819"/>
    </location>
</feature>
<feature type="region of interest" description="Disordered" evidence="7">
    <location>
        <begin position="1636"/>
        <end position="1655"/>
    </location>
</feature>
<dbReference type="Proteomes" id="UP001457282">
    <property type="component" value="Unassembled WGS sequence"/>
</dbReference>
<dbReference type="GO" id="GO:0006357">
    <property type="term" value="P:regulation of transcription by RNA polymerase II"/>
    <property type="evidence" value="ECO:0007669"/>
    <property type="project" value="InterPro"/>
</dbReference>
<reference evidence="11 12" key="1">
    <citation type="journal article" date="2023" name="G3 (Bethesda)">
        <title>A chromosome-length genome assembly and annotation of blackberry (Rubus argutus, cv. 'Hillquist').</title>
        <authorList>
            <person name="Bruna T."/>
            <person name="Aryal R."/>
            <person name="Dudchenko O."/>
            <person name="Sargent D.J."/>
            <person name="Mead D."/>
            <person name="Buti M."/>
            <person name="Cavallini A."/>
            <person name="Hytonen T."/>
            <person name="Andres J."/>
            <person name="Pham M."/>
            <person name="Weisz D."/>
            <person name="Mascagni F."/>
            <person name="Usai G."/>
            <person name="Natali L."/>
            <person name="Bassil N."/>
            <person name="Fernandez G.E."/>
            <person name="Lomsadze A."/>
            <person name="Armour M."/>
            <person name="Olukolu B."/>
            <person name="Poorten T."/>
            <person name="Britton C."/>
            <person name="Davik J."/>
            <person name="Ashrafi H."/>
            <person name="Aiden E.L."/>
            <person name="Borodovsky M."/>
            <person name="Worthington M."/>
        </authorList>
    </citation>
    <scope>NUCLEOTIDE SEQUENCE [LARGE SCALE GENOMIC DNA]</scope>
    <source>
        <strain evidence="11">PI 553951</strain>
    </source>
</reference>
<feature type="domain" description="Homeobox" evidence="8">
    <location>
        <begin position="70"/>
        <end position="130"/>
    </location>
</feature>
<dbReference type="CDD" id="cd00086">
    <property type="entry name" value="homeodomain"/>
    <property type="match status" value="1"/>
</dbReference>
<dbReference type="Pfam" id="PF05066">
    <property type="entry name" value="HARE-HTH"/>
    <property type="match status" value="1"/>
</dbReference>
<dbReference type="Pfam" id="PF15613">
    <property type="entry name" value="WSD"/>
    <property type="match status" value="1"/>
</dbReference>
<dbReference type="InterPro" id="IPR009057">
    <property type="entry name" value="Homeodomain-like_sf"/>
</dbReference>
<evidence type="ECO:0000256" key="6">
    <source>
        <dbReference type="SAM" id="Coils"/>
    </source>
</evidence>
<evidence type="ECO:0000256" key="7">
    <source>
        <dbReference type="SAM" id="MobiDB-lite"/>
    </source>
</evidence>
<dbReference type="PROSITE" id="PS50071">
    <property type="entry name" value="HOMEOBOX_2"/>
    <property type="match status" value="1"/>
</dbReference>
<feature type="region of interest" description="Disordered" evidence="7">
    <location>
        <begin position="876"/>
        <end position="899"/>
    </location>
</feature>
<dbReference type="PANTHER" id="PTHR36968">
    <property type="entry name" value="HOMEOBOX-DDT DOMAIN PROTEIN RLT2"/>
    <property type="match status" value="1"/>
</dbReference>
<dbReference type="Pfam" id="PF15612">
    <property type="entry name" value="WHIM1"/>
    <property type="match status" value="1"/>
</dbReference>
<feature type="coiled-coil region" evidence="6">
    <location>
        <begin position="413"/>
        <end position="544"/>
    </location>
</feature>
<proteinExistence type="predicted"/>
<evidence type="ECO:0000259" key="10">
    <source>
        <dbReference type="PROSITE" id="PS51913"/>
    </source>
</evidence>
<evidence type="ECO:0000256" key="3">
    <source>
        <dbReference type="ARBA" id="ARBA00023242"/>
    </source>
</evidence>
<dbReference type="Pfam" id="PF02791">
    <property type="entry name" value="DDT"/>
    <property type="match status" value="1"/>
</dbReference>
<dbReference type="InterPro" id="IPR018501">
    <property type="entry name" value="DDT_dom"/>
</dbReference>
<evidence type="ECO:0000256" key="5">
    <source>
        <dbReference type="RuleBase" id="RU000682"/>
    </source>
</evidence>
<comment type="caution">
    <text evidence="11">The sequence shown here is derived from an EMBL/GenBank/DDBJ whole genome shotgun (WGS) entry which is preliminary data.</text>
</comment>
<keyword evidence="12" id="KW-1185">Reference proteome</keyword>
<dbReference type="GO" id="GO:0005634">
    <property type="term" value="C:nucleus"/>
    <property type="evidence" value="ECO:0007669"/>
    <property type="project" value="UniProtKB-SubCell"/>
</dbReference>
<sequence>MEPYISSIIIKEDEVVCVIDSSCSGTATSSHAPANPIPPPRRVVILVSRAPANPHGFRVVTSTMEAGQEGEIRTKRKMKSASQLEVLEKAYAAEQYPSESVRAELSVKLDLSDRQLQMWFCHRRLKDRKPTPTAGKRQRKDSAALVSGRGEEMPGGDLGNEPLSGSGSGLALDLQRAVPWSGNDKPAMRRYYEPAHQSTVVEARAVAFVEAQLGEPLREDGPILGMEFDPLPPDAFGASIGVATVGEPKQSGRPYDANIYEQSDAKPIKGASRTVHEYQFLPEKPTVRTDTYERAAPSYHYGSPTEGPHARTPLSTVSSFIHGNEQAPTVYGFQSQMAGLNLLSQQGRASNLFPSASEEYGNGHRKTFTNITMDAQFSAHPIIQLDNPFIPFARRVSHDEDVLQLKRKNKNEEARIMREVEAHEKRIRKELEKQDILRRKREEQIRKEMERLDRERRKEEERLLREKQREEERYLREQRRELERKEKFLHKESIRAEKMRQREELRREKEAARLKAANERAVARKNAKESMELIEDECLELMELAASSKGLPSMLSLDYETLQNLESFRDMRSTFPPKLVQLKKPFGIQPWIDSEENIGNLLMVWRFLITFVDVLGLWPFTLDEFVQAFHDYDSRLLGEIHVSLLRSIIKDIEDAARTPSMGLGVNQNCAANPGGGHPQIVEGAYAWGFDIKSWKCNLNPLTWPEILRQFAVSAGFGPQLKKRGIEPAYLHDDNEGYDVKDIISNLRSGAAVENAFAIMQERGFSNPRKSRHRLTPGTVKFAAFHVLSLEGSKGLNILEVADRIQKSGLRDLTTSKTPEASIAAALSRDSRLFERTAPSTYCVRAPYRKNTSDAEAILSAARERIQIFKSGILDVEEADEAERDEESESDAAEDPEVDDLGTEINQEIRAQNSEGVKTVSDGTLENGKGSYEVMEVPEGDLRNVTQGIPSLQSEAFIKVKDTGCSLDDSVDAAGISNNVTNLDLEDTDTDDSNPGEPWVQGLTEGEYSDLSVEERLNALVALIGVAIEGNSIRIVLEERLEAANALKKQMWAVAQLDKRRLKEDVIKMQYSPFIGNKTEPIPTIPSSEDRQSPSLTVDEKNIETTVKLSVPKERMVDPQNDQDYINSFPSVGNLQMQEYSVGPDNHQFQQPGFIADKSRKQLKSYIGHKAEEMYVYRSLPLGQDRRHNRYWQFITSASRNDPGCGRIFVELHDGRWRLIDSEEDFDGLLESLDARGYRESHLQTMLQKTEILFKETVRRNILHSNQGRHMKDPAKIEAVEMLVVHDDGVGMDSPTNSVCVADSDMSESSVTFSIELGKNETEKTGALNRYQDLERWIWKECVGSSILCANKNVKKRCPQLVDICNSCRGIFYYEENHCHSCHRTFGKGDINFPPHVVLCKEKLKWNSDCSLRGSTSSPLRIRLLKVLLALTEVSVPLEALQPIWTYMNRKIWGRKLHSSSSAEDLLQVLASLESAIKIDYLSSNFETISELLYPSNEKGCVTSNSSSPDGVAVLPWIPLTTAAVALRLMEFDMAISYTLQQKLETQEKQLPSRFAVMKRSENDEISGTPHQAEDFKEGHWEYPGSGPSSCHGRGRGRTRGGRVPKKAIGLKGNPRKQSRVTTKERLGQVQVLKWKGRPRGRGGRKRGRRSIRGKKTALNRIIKVGGERTSPKESVFYKSPRDLVEENYNEGETARLQVEVAENASGSGRSEYEEENGDASGDEFDRVLVDDYAGGFIGKSDNLLEGGNYNVDGDEDDVEEEVDDEGEEEDDGAQDAKGDFDVASYMNGEWDEEEHRADDGQQNMELGEGTRSSSSDYSD</sequence>
<feature type="compositionally biased region" description="Acidic residues" evidence="7">
    <location>
        <begin position="1712"/>
        <end position="1722"/>
    </location>
</feature>
<dbReference type="SUPFAM" id="SSF46689">
    <property type="entry name" value="Homeodomain-like"/>
    <property type="match status" value="1"/>
</dbReference>
<keyword evidence="2" id="KW-0804">Transcription</keyword>
<dbReference type="PROSITE" id="PS50827">
    <property type="entry name" value="DDT"/>
    <property type="match status" value="1"/>
</dbReference>
<dbReference type="SMART" id="SM00571">
    <property type="entry name" value="DDT"/>
    <property type="match status" value="1"/>
</dbReference>
<dbReference type="InterPro" id="IPR044977">
    <property type="entry name" value="RLT1-3"/>
</dbReference>
<feature type="domain" description="DDT" evidence="9">
    <location>
        <begin position="595"/>
        <end position="654"/>
    </location>
</feature>
<feature type="region of interest" description="Disordered" evidence="7">
    <location>
        <begin position="1584"/>
        <end position="1618"/>
    </location>
</feature>
<dbReference type="PROSITE" id="PS51913">
    <property type="entry name" value="HTH_HARE"/>
    <property type="match status" value="1"/>
</dbReference>